<evidence type="ECO:0000313" key="1">
    <source>
        <dbReference type="EMBL" id="GIH15256.1"/>
    </source>
</evidence>
<evidence type="ECO:0000313" key="2">
    <source>
        <dbReference type="Proteomes" id="UP000642748"/>
    </source>
</evidence>
<dbReference type="EMBL" id="BONZ01000032">
    <property type="protein sequence ID" value="GIH15256.1"/>
    <property type="molecule type" value="Genomic_DNA"/>
</dbReference>
<reference evidence="1" key="1">
    <citation type="submission" date="2021-01" db="EMBL/GenBank/DDBJ databases">
        <title>Whole genome shotgun sequence of Rugosimonospora africana NBRC 104875.</title>
        <authorList>
            <person name="Komaki H."/>
            <person name="Tamura T."/>
        </authorList>
    </citation>
    <scope>NUCLEOTIDE SEQUENCE</scope>
    <source>
        <strain evidence="1">NBRC 104875</strain>
    </source>
</reference>
<organism evidence="1 2">
    <name type="scientific">Rugosimonospora africana</name>
    <dbReference type="NCBI Taxonomy" id="556532"/>
    <lineage>
        <taxon>Bacteria</taxon>
        <taxon>Bacillati</taxon>
        <taxon>Actinomycetota</taxon>
        <taxon>Actinomycetes</taxon>
        <taxon>Micromonosporales</taxon>
        <taxon>Micromonosporaceae</taxon>
        <taxon>Rugosimonospora</taxon>
    </lineage>
</organism>
<proteinExistence type="predicted"/>
<accession>A0A8J3QRL8</accession>
<sequence length="76" mass="8196">MLMSGTQVQNVNVVAVFMALSMSDWLTGAPGAVEFCPDAPPQAVAATPARADADTTDSRFRRLKRRVEMGMTQAPR</sequence>
<protein>
    <submittedName>
        <fullName evidence="1">Uncharacterized protein</fullName>
    </submittedName>
</protein>
<dbReference type="AlphaFoldDB" id="A0A8J3QRL8"/>
<gene>
    <name evidence="1" type="ORF">Raf01_34280</name>
</gene>
<keyword evidence="2" id="KW-1185">Reference proteome</keyword>
<comment type="caution">
    <text evidence="1">The sequence shown here is derived from an EMBL/GenBank/DDBJ whole genome shotgun (WGS) entry which is preliminary data.</text>
</comment>
<dbReference type="Proteomes" id="UP000642748">
    <property type="component" value="Unassembled WGS sequence"/>
</dbReference>
<name>A0A8J3QRL8_9ACTN</name>